<name>B4GA01_DROPE</name>
<sequence length="369" mass="42890">MVYRRPDECPEHTVPYLNRDQLKAIGYYPNSEESSRPGRRNWHLFVMIKATIFFGSVTYAIFESLDNIVEWGRDLAFIIASFFIYFKLIYFLLYADNVDEVIDGLEDCYRWERAGPAAAGVRSAKRLHYLIVIGMQIVWLAFMNCRYRSMQPFRFTGTILRSIRSRFDSAYFLMWLISIEGMSVAIYSQLTTALSVLCVELRQLHQFCDGDEDLLRWEINRLVKYHQKIINLLDRCNEVFHGPLIMQMIVNFLLVSLSVFEAMMARHDPKVAGQFIVLMILALGHLSMWTKFGDVMSQESLEVADAAYEAYDPNIASKAVHKDLRVVIMRSQNPLIMRANPFPAFNMKNYMAILHQCYGILTLLLNTME</sequence>
<dbReference type="InterPro" id="IPR004117">
    <property type="entry name" value="7tm6_olfct_rcpt"/>
</dbReference>
<dbReference type="OrthoDB" id="6604226at2759"/>
<evidence type="ECO:0000256" key="10">
    <source>
        <dbReference type="RuleBase" id="RU351113"/>
    </source>
</evidence>
<feature type="transmembrane region" description="Helical" evidence="10">
    <location>
        <begin position="127"/>
        <end position="147"/>
    </location>
</feature>
<evidence type="ECO:0000313" key="12">
    <source>
        <dbReference type="Proteomes" id="UP000008744"/>
    </source>
</evidence>
<feature type="transmembrane region" description="Helical" evidence="10">
    <location>
        <begin position="244"/>
        <end position="264"/>
    </location>
</feature>
<dbReference type="Pfam" id="PF02949">
    <property type="entry name" value="7tm_6"/>
    <property type="match status" value="1"/>
</dbReference>
<dbReference type="PANTHER" id="PTHR21137:SF35">
    <property type="entry name" value="ODORANT RECEPTOR 19A-RELATED"/>
    <property type="match status" value="1"/>
</dbReference>
<dbReference type="GO" id="GO:0007165">
    <property type="term" value="P:signal transduction"/>
    <property type="evidence" value="ECO:0007669"/>
    <property type="project" value="UniProtKB-KW"/>
</dbReference>
<keyword evidence="12" id="KW-1185">Reference proteome</keyword>
<accession>B4GA01</accession>
<proteinExistence type="inferred from homology"/>
<dbReference type="HOGENOM" id="CLU_055891_1_0_1"/>
<dbReference type="OMA" id="WYFVMAF"/>
<keyword evidence="4 10" id="KW-0812">Transmembrane</keyword>
<dbReference type="PhylomeDB" id="B4GA01"/>
<evidence type="ECO:0000313" key="11">
    <source>
        <dbReference type="EMBL" id="EDW31753.1"/>
    </source>
</evidence>
<feature type="transmembrane region" description="Helical" evidence="10">
    <location>
        <begin position="74"/>
        <end position="95"/>
    </location>
</feature>
<reference evidence="11 12" key="1">
    <citation type="journal article" date="2007" name="Nature">
        <title>Evolution of genes and genomes on the Drosophila phylogeny.</title>
        <authorList>
            <consortium name="Drosophila 12 Genomes Consortium"/>
            <person name="Clark A.G."/>
            <person name="Eisen M.B."/>
            <person name="Smith D.R."/>
            <person name="Bergman C.M."/>
            <person name="Oliver B."/>
            <person name="Markow T.A."/>
            <person name="Kaufman T.C."/>
            <person name="Kellis M."/>
            <person name="Gelbart W."/>
            <person name="Iyer V.N."/>
            <person name="Pollard D.A."/>
            <person name="Sackton T.B."/>
            <person name="Larracuente A.M."/>
            <person name="Singh N.D."/>
            <person name="Abad J.P."/>
            <person name="Abt D.N."/>
            <person name="Adryan B."/>
            <person name="Aguade M."/>
            <person name="Akashi H."/>
            <person name="Anderson W.W."/>
            <person name="Aquadro C.F."/>
            <person name="Ardell D.H."/>
            <person name="Arguello R."/>
            <person name="Artieri C.G."/>
            <person name="Barbash D.A."/>
            <person name="Barker D."/>
            <person name="Barsanti P."/>
            <person name="Batterham P."/>
            <person name="Batzoglou S."/>
            <person name="Begun D."/>
            <person name="Bhutkar A."/>
            <person name="Blanco E."/>
            <person name="Bosak S.A."/>
            <person name="Bradley R.K."/>
            <person name="Brand A.D."/>
            <person name="Brent M.R."/>
            <person name="Brooks A.N."/>
            <person name="Brown R.H."/>
            <person name="Butlin R.K."/>
            <person name="Caggese C."/>
            <person name="Calvi B.R."/>
            <person name="Bernardo de Carvalho A."/>
            <person name="Caspi A."/>
            <person name="Castrezana S."/>
            <person name="Celniker S.E."/>
            <person name="Chang J.L."/>
            <person name="Chapple C."/>
            <person name="Chatterji S."/>
            <person name="Chinwalla A."/>
            <person name="Civetta A."/>
            <person name="Clifton S.W."/>
            <person name="Comeron J.M."/>
            <person name="Costello J.C."/>
            <person name="Coyne J.A."/>
            <person name="Daub J."/>
            <person name="David R.G."/>
            <person name="Delcher A.L."/>
            <person name="Delehaunty K."/>
            <person name="Do C.B."/>
            <person name="Ebling H."/>
            <person name="Edwards K."/>
            <person name="Eickbush T."/>
            <person name="Evans J.D."/>
            <person name="Filipski A."/>
            <person name="Findeiss S."/>
            <person name="Freyhult E."/>
            <person name="Fulton L."/>
            <person name="Fulton R."/>
            <person name="Garcia A.C."/>
            <person name="Gardiner A."/>
            <person name="Garfield D.A."/>
            <person name="Garvin B.E."/>
            <person name="Gibson G."/>
            <person name="Gilbert D."/>
            <person name="Gnerre S."/>
            <person name="Godfrey J."/>
            <person name="Good R."/>
            <person name="Gotea V."/>
            <person name="Gravely B."/>
            <person name="Greenberg A.J."/>
            <person name="Griffiths-Jones S."/>
            <person name="Gross S."/>
            <person name="Guigo R."/>
            <person name="Gustafson E.A."/>
            <person name="Haerty W."/>
            <person name="Hahn M.W."/>
            <person name="Halligan D.L."/>
            <person name="Halpern A.L."/>
            <person name="Halter G.M."/>
            <person name="Han M.V."/>
            <person name="Heger A."/>
            <person name="Hillier L."/>
            <person name="Hinrichs A.S."/>
            <person name="Holmes I."/>
            <person name="Hoskins R.A."/>
            <person name="Hubisz M.J."/>
            <person name="Hultmark D."/>
            <person name="Huntley M.A."/>
            <person name="Jaffe D.B."/>
            <person name="Jagadeeshan S."/>
            <person name="Jeck W.R."/>
            <person name="Johnson J."/>
            <person name="Jones C.D."/>
            <person name="Jordan W.C."/>
            <person name="Karpen G.H."/>
            <person name="Kataoka E."/>
            <person name="Keightley P.D."/>
            <person name="Kheradpour P."/>
            <person name="Kirkness E.F."/>
            <person name="Koerich L.B."/>
            <person name="Kristiansen K."/>
            <person name="Kudrna D."/>
            <person name="Kulathinal R.J."/>
            <person name="Kumar S."/>
            <person name="Kwok R."/>
            <person name="Lander E."/>
            <person name="Langley C.H."/>
            <person name="Lapoint R."/>
            <person name="Lazzaro B.P."/>
            <person name="Lee S.J."/>
            <person name="Levesque L."/>
            <person name="Li R."/>
            <person name="Lin C.F."/>
            <person name="Lin M.F."/>
            <person name="Lindblad-Toh K."/>
            <person name="Llopart A."/>
            <person name="Long M."/>
            <person name="Low L."/>
            <person name="Lozovsky E."/>
            <person name="Lu J."/>
            <person name="Luo M."/>
            <person name="Machado C.A."/>
            <person name="Makalowski W."/>
            <person name="Marzo M."/>
            <person name="Matsuda M."/>
            <person name="Matzkin L."/>
            <person name="McAllister B."/>
            <person name="McBride C.S."/>
            <person name="McKernan B."/>
            <person name="McKernan K."/>
            <person name="Mendez-Lago M."/>
            <person name="Minx P."/>
            <person name="Mollenhauer M.U."/>
            <person name="Montooth K."/>
            <person name="Mount S.M."/>
            <person name="Mu X."/>
            <person name="Myers E."/>
            <person name="Negre B."/>
            <person name="Newfeld S."/>
            <person name="Nielsen R."/>
            <person name="Noor M.A."/>
            <person name="O'Grady P."/>
            <person name="Pachter L."/>
            <person name="Papaceit M."/>
            <person name="Parisi M.J."/>
            <person name="Parisi M."/>
            <person name="Parts L."/>
            <person name="Pedersen J.S."/>
            <person name="Pesole G."/>
            <person name="Phillippy A.M."/>
            <person name="Ponting C.P."/>
            <person name="Pop M."/>
            <person name="Porcelli D."/>
            <person name="Powell J.R."/>
            <person name="Prohaska S."/>
            <person name="Pruitt K."/>
            <person name="Puig M."/>
            <person name="Quesneville H."/>
            <person name="Ram K.R."/>
            <person name="Rand D."/>
            <person name="Rasmussen M.D."/>
            <person name="Reed L.K."/>
            <person name="Reenan R."/>
            <person name="Reily A."/>
            <person name="Remington K.A."/>
            <person name="Rieger T.T."/>
            <person name="Ritchie M.G."/>
            <person name="Robin C."/>
            <person name="Rogers Y.H."/>
            <person name="Rohde C."/>
            <person name="Rozas J."/>
            <person name="Rubenfield M.J."/>
            <person name="Ruiz A."/>
            <person name="Russo S."/>
            <person name="Salzberg S.L."/>
            <person name="Sanchez-Gracia A."/>
            <person name="Saranga D.J."/>
            <person name="Sato H."/>
            <person name="Schaeffer S.W."/>
            <person name="Schatz M.C."/>
            <person name="Schlenke T."/>
            <person name="Schwartz R."/>
            <person name="Segarra C."/>
            <person name="Singh R.S."/>
            <person name="Sirot L."/>
            <person name="Sirota M."/>
            <person name="Sisneros N.B."/>
            <person name="Smith C.D."/>
            <person name="Smith T.F."/>
            <person name="Spieth J."/>
            <person name="Stage D.E."/>
            <person name="Stark A."/>
            <person name="Stephan W."/>
            <person name="Strausberg R.L."/>
            <person name="Strempel S."/>
            <person name="Sturgill D."/>
            <person name="Sutton G."/>
            <person name="Sutton G.G."/>
            <person name="Tao W."/>
            <person name="Teichmann S."/>
            <person name="Tobari Y.N."/>
            <person name="Tomimura Y."/>
            <person name="Tsolas J.M."/>
            <person name="Valente V.L."/>
            <person name="Venter E."/>
            <person name="Venter J.C."/>
            <person name="Vicario S."/>
            <person name="Vieira F.G."/>
            <person name="Vilella A.J."/>
            <person name="Villasante A."/>
            <person name="Walenz B."/>
            <person name="Wang J."/>
            <person name="Wasserman M."/>
            <person name="Watts T."/>
            <person name="Wilson D."/>
            <person name="Wilson R.K."/>
            <person name="Wing R.A."/>
            <person name="Wolfner M.F."/>
            <person name="Wong A."/>
            <person name="Wong G.K."/>
            <person name="Wu C.I."/>
            <person name="Wu G."/>
            <person name="Yamamoto D."/>
            <person name="Yang H.P."/>
            <person name="Yang S.P."/>
            <person name="Yorke J.A."/>
            <person name="Yoshida K."/>
            <person name="Zdobnov E."/>
            <person name="Zhang P."/>
            <person name="Zhang Y."/>
            <person name="Zimin A.V."/>
            <person name="Baldwin J."/>
            <person name="Abdouelleil A."/>
            <person name="Abdulkadir J."/>
            <person name="Abebe A."/>
            <person name="Abera B."/>
            <person name="Abreu J."/>
            <person name="Acer S.C."/>
            <person name="Aftuck L."/>
            <person name="Alexander A."/>
            <person name="An P."/>
            <person name="Anderson E."/>
            <person name="Anderson S."/>
            <person name="Arachi H."/>
            <person name="Azer M."/>
            <person name="Bachantsang P."/>
            <person name="Barry A."/>
            <person name="Bayul T."/>
            <person name="Berlin A."/>
            <person name="Bessette D."/>
            <person name="Bloom T."/>
            <person name="Blye J."/>
            <person name="Boguslavskiy L."/>
            <person name="Bonnet C."/>
            <person name="Boukhgalter B."/>
            <person name="Bourzgui I."/>
            <person name="Brown A."/>
            <person name="Cahill P."/>
            <person name="Channer S."/>
            <person name="Cheshatsang Y."/>
            <person name="Chuda L."/>
            <person name="Citroen M."/>
            <person name="Collymore A."/>
            <person name="Cooke P."/>
            <person name="Costello M."/>
            <person name="D'Aco K."/>
            <person name="Daza R."/>
            <person name="De Haan G."/>
            <person name="DeGray S."/>
            <person name="DeMaso C."/>
            <person name="Dhargay N."/>
            <person name="Dooley K."/>
            <person name="Dooley E."/>
            <person name="Doricent M."/>
            <person name="Dorje P."/>
            <person name="Dorjee K."/>
            <person name="Dupes A."/>
            <person name="Elong R."/>
            <person name="Falk J."/>
            <person name="Farina A."/>
            <person name="Faro S."/>
            <person name="Ferguson D."/>
            <person name="Fisher S."/>
            <person name="Foley C.D."/>
            <person name="Franke A."/>
            <person name="Friedrich D."/>
            <person name="Gadbois L."/>
            <person name="Gearin G."/>
            <person name="Gearin C.R."/>
            <person name="Giannoukos G."/>
            <person name="Goode T."/>
            <person name="Graham J."/>
            <person name="Grandbois E."/>
            <person name="Grewal S."/>
            <person name="Gyaltsen K."/>
            <person name="Hafez N."/>
            <person name="Hagos B."/>
            <person name="Hall J."/>
            <person name="Henson C."/>
            <person name="Hollinger A."/>
            <person name="Honan T."/>
            <person name="Huard M.D."/>
            <person name="Hughes L."/>
            <person name="Hurhula B."/>
            <person name="Husby M.E."/>
            <person name="Kamat A."/>
            <person name="Kanga B."/>
            <person name="Kashin S."/>
            <person name="Khazanovich D."/>
            <person name="Kisner P."/>
            <person name="Lance K."/>
            <person name="Lara M."/>
            <person name="Lee W."/>
            <person name="Lennon N."/>
            <person name="Letendre F."/>
            <person name="LeVine R."/>
            <person name="Lipovsky A."/>
            <person name="Liu X."/>
            <person name="Liu J."/>
            <person name="Liu S."/>
            <person name="Lokyitsang T."/>
            <person name="Lokyitsang Y."/>
            <person name="Lubonja R."/>
            <person name="Lui A."/>
            <person name="MacDonald P."/>
            <person name="Magnisalis V."/>
            <person name="Maru K."/>
            <person name="Matthews C."/>
            <person name="McCusker W."/>
            <person name="McDonough S."/>
            <person name="Mehta T."/>
            <person name="Meldrim J."/>
            <person name="Meneus L."/>
            <person name="Mihai O."/>
            <person name="Mihalev A."/>
            <person name="Mihova T."/>
            <person name="Mittelman R."/>
            <person name="Mlenga V."/>
            <person name="Montmayeur A."/>
            <person name="Mulrain L."/>
            <person name="Navidi A."/>
            <person name="Naylor J."/>
            <person name="Negash T."/>
            <person name="Nguyen T."/>
            <person name="Nguyen N."/>
            <person name="Nicol R."/>
            <person name="Norbu C."/>
            <person name="Norbu N."/>
            <person name="Novod N."/>
            <person name="O'Neill B."/>
            <person name="Osman S."/>
            <person name="Markiewicz E."/>
            <person name="Oyono O.L."/>
            <person name="Patti C."/>
            <person name="Phunkhang P."/>
            <person name="Pierre F."/>
            <person name="Priest M."/>
            <person name="Raghuraman S."/>
            <person name="Rege F."/>
            <person name="Reyes R."/>
            <person name="Rise C."/>
            <person name="Rogov P."/>
            <person name="Ross K."/>
            <person name="Ryan E."/>
            <person name="Settipalli S."/>
            <person name="Shea T."/>
            <person name="Sherpa N."/>
            <person name="Shi L."/>
            <person name="Shih D."/>
            <person name="Sparrow T."/>
            <person name="Spaulding J."/>
            <person name="Stalker J."/>
            <person name="Stange-Thomann N."/>
            <person name="Stavropoulos S."/>
            <person name="Stone C."/>
            <person name="Strader C."/>
            <person name="Tesfaye S."/>
            <person name="Thomson T."/>
            <person name="Thoulutsang Y."/>
            <person name="Thoulutsang D."/>
            <person name="Topham K."/>
            <person name="Topping I."/>
            <person name="Tsamla T."/>
            <person name="Vassiliev H."/>
            <person name="Vo A."/>
            <person name="Wangchuk T."/>
            <person name="Wangdi T."/>
            <person name="Weiand M."/>
            <person name="Wilkinson J."/>
            <person name="Wilson A."/>
            <person name="Yadav S."/>
            <person name="Young G."/>
            <person name="Yu Q."/>
            <person name="Zembek L."/>
            <person name="Zhong D."/>
            <person name="Zimmer A."/>
            <person name="Zwirko Z."/>
            <person name="Jaffe D.B."/>
            <person name="Alvarez P."/>
            <person name="Brockman W."/>
            <person name="Butler J."/>
            <person name="Chin C."/>
            <person name="Gnerre S."/>
            <person name="Grabherr M."/>
            <person name="Kleber M."/>
            <person name="Mauceli E."/>
            <person name="MacCallum I."/>
        </authorList>
    </citation>
    <scope>NUCLEOTIDE SEQUENCE [LARGE SCALE GENOMIC DNA]</scope>
    <source>
        <strain evidence="12">MSH-3 / Tucson 14011-0111.49</strain>
    </source>
</reference>
<evidence type="ECO:0000256" key="9">
    <source>
        <dbReference type="ARBA" id="ARBA00023224"/>
    </source>
</evidence>
<evidence type="ECO:0000256" key="8">
    <source>
        <dbReference type="ARBA" id="ARBA00023170"/>
    </source>
</evidence>
<keyword evidence="9 10" id="KW-0807">Transducer</keyword>
<dbReference type="GO" id="GO:0005549">
    <property type="term" value="F:odorant binding"/>
    <property type="evidence" value="ECO:0007669"/>
    <property type="project" value="InterPro"/>
</dbReference>
<evidence type="ECO:0000256" key="1">
    <source>
        <dbReference type="ARBA" id="ARBA00004651"/>
    </source>
</evidence>
<keyword evidence="8 10" id="KW-0675">Receptor</keyword>
<evidence type="ECO:0000256" key="4">
    <source>
        <dbReference type="ARBA" id="ARBA00022692"/>
    </source>
</evidence>
<comment type="similarity">
    <text evidence="10">Belongs to the insect chemoreceptor superfamily. Heteromeric odorant receptor channel (TC 1.A.69) family.</text>
</comment>
<keyword evidence="6 10" id="KW-1133">Transmembrane helix</keyword>
<dbReference type="PANTHER" id="PTHR21137">
    <property type="entry name" value="ODORANT RECEPTOR"/>
    <property type="match status" value="1"/>
</dbReference>
<comment type="caution">
    <text evidence="10">Lacks conserved residue(s) required for the propagation of feature annotation.</text>
</comment>
<feature type="transmembrane region" description="Helical" evidence="10">
    <location>
        <begin position="271"/>
        <end position="290"/>
    </location>
</feature>
<dbReference type="GO" id="GO:0005886">
    <property type="term" value="C:plasma membrane"/>
    <property type="evidence" value="ECO:0007669"/>
    <property type="project" value="UniProtKB-SubCell"/>
</dbReference>
<feature type="transmembrane region" description="Helical" evidence="10">
    <location>
        <begin position="42"/>
        <end position="62"/>
    </location>
</feature>
<evidence type="ECO:0000256" key="6">
    <source>
        <dbReference type="ARBA" id="ARBA00022989"/>
    </source>
</evidence>
<evidence type="ECO:0000256" key="2">
    <source>
        <dbReference type="ARBA" id="ARBA00022475"/>
    </source>
</evidence>
<organism evidence="12">
    <name type="scientific">Drosophila persimilis</name>
    <name type="common">Fruit fly</name>
    <dbReference type="NCBI Taxonomy" id="7234"/>
    <lineage>
        <taxon>Eukaryota</taxon>
        <taxon>Metazoa</taxon>
        <taxon>Ecdysozoa</taxon>
        <taxon>Arthropoda</taxon>
        <taxon>Hexapoda</taxon>
        <taxon>Insecta</taxon>
        <taxon>Pterygota</taxon>
        <taxon>Neoptera</taxon>
        <taxon>Endopterygota</taxon>
        <taxon>Diptera</taxon>
        <taxon>Brachycera</taxon>
        <taxon>Muscomorpha</taxon>
        <taxon>Ephydroidea</taxon>
        <taxon>Drosophilidae</taxon>
        <taxon>Drosophila</taxon>
        <taxon>Sophophora</taxon>
    </lineage>
</organism>
<evidence type="ECO:0000256" key="7">
    <source>
        <dbReference type="ARBA" id="ARBA00023136"/>
    </source>
</evidence>
<feature type="transmembrane region" description="Helical" evidence="10">
    <location>
        <begin position="168"/>
        <end position="187"/>
    </location>
</feature>
<evidence type="ECO:0000256" key="3">
    <source>
        <dbReference type="ARBA" id="ARBA00022606"/>
    </source>
</evidence>
<dbReference type="Proteomes" id="UP000008744">
    <property type="component" value="Unassembled WGS sequence"/>
</dbReference>
<keyword evidence="3 10" id="KW-0716">Sensory transduction</keyword>
<keyword evidence="5 10" id="KW-0552">Olfaction</keyword>
<dbReference type="GO" id="GO:0004984">
    <property type="term" value="F:olfactory receptor activity"/>
    <property type="evidence" value="ECO:0007669"/>
    <property type="project" value="InterPro"/>
</dbReference>
<dbReference type="EMBL" id="CH479181">
    <property type="protein sequence ID" value="EDW31753.1"/>
    <property type="molecule type" value="Genomic_DNA"/>
</dbReference>
<comment type="subcellular location">
    <subcellularLocation>
        <location evidence="1 10">Cell membrane</location>
        <topology evidence="1 10">Multi-pass membrane protein</topology>
    </subcellularLocation>
</comment>
<protein>
    <recommendedName>
        <fullName evidence="10">Odorant receptor</fullName>
    </recommendedName>
</protein>
<evidence type="ECO:0000256" key="5">
    <source>
        <dbReference type="ARBA" id="ARBA00022725"/>
    </source>
</evidence>
<keyword evidence="2" id="KW-1003">Cell membrane</keyword>
<dbReference type="AlphaFoldDB" id="B4GA01"/>
<keyword evidence="7 10" id="KW-0472">Membrane</keyword>
<gene>
    <name evidence="11" type="primary">Dper\GL10787</name>
    <name evidence="11" type="ORF">Dper_GL10787</name>
</gene>